<feature type="compositionally biased region" description="Polar residues" evidence="1">
    <location>
        <begin position="43"/>
        <end position="58"/>
    </location>
</feature>
<gene>
    <name evidence="2" type="ORF">RUM43_006380</name>
</gene>
<feature type="region of interest" description="Disordered" evidence="1">
    <location>
        <begin position="1"/>
        <end position="71"/>
    </location>
</feature>
<evidence type="ECO:0000313" key="2">
    <source>
        <dbReference type="EMBL" id="KAK6626076.1"/>
    </source>
</evidence>
<accession>A0AAN8PYN0</accession>
<evidence type="ECO:0000313" key="3">
    <source>
        <dbReference type="Proteomes" id="UP001372834"/>
    </source>
</evidence>
<name>A0AAN8PYN0_POLSC</name>
<proteinExistence type="predicted"/>
<reference evidence="2 3" key="1">
    <citation type="submission" date="2023-10" db="EMBL/GenBank/DDBJ databases">
        <title>Genomes of two closely related lineages of the louse Polyplax serrata with different host specificities.</title>
        <authorList>
            <person name="Martinu J."/>
            <person name="Tarabai H."/>
            <person name="Stefka J."/>
            <person name="Hypsa V."/>
        </authorList>
    </citation>
    <scope>NUCLEOTIDE SEQUENCE [LARGE SCALE GENOMIC DNA]</scope>
    <source>
        <strain evidence="2">HR10_N</strain>
    </source>
</reference>
<feature type="compositionally biased region" description="Basic residues" evidence="1">
    <location>
        <begin position="10"/>
        <end position="26"/>
    </location>
</feature>
<protein>
    <submittedName>
        <fullName evidence="2">Uncharacterized protein</fullName>
    </submittedName>
</protein>
<sequence length="107" mass="12506">MNFDSSGLPRVRKHPMPIHQVLRSRKRDNLTGDQLQEMRTLPKANNKSLSWSMTQRVPSKTGLPERDREKKPERWAMTMAMTSNSVVQLSCLPSTAHSRLFRYKHQF</sequence>
<dbReference type="Proteomes" id="UP001372834">
    <property type="component" value="Unassembled WGS sequence"/>
</dbReference>
<dbReference type="AlphaFoldDB" id="A0AAN8PYN0"/>
<dbReference type="EMBL" id="JAWJWE010000037">
    <property type="protein sequence ID" value="KAK6626076.1"/>
    <property type="molecule type" value="Genomic_DNA"/>
</dbReference>
<evidence type="ECO:0000256" key="1">
    <source>
        <dbReference type="SAM" id="MobiDB-lite"/>
    </source>
</evidence>
<organism evidence="2 3">
    <name type="scientific">Polyplax serrata</name>
    <name type="common">Common mouse louse</name>
    <dbReference type="NCBI Taxonomy" id="468196"/>
    <lineage>
        <taxon>Eukaryota</taxon>
        <taxon>Metazoa</taxon>
        <taxon>Ecdysozoa</taxon>
        <taxon>Arthropoda</taxon>
        <taxon>Hexapoda</taxon>
        <taxon>Insecta</taxon>
        <taxon>Pterygota</taxon>
        <taxon>Neoptera</taxon>
        <taxon>Paraneoptera</taxon>
        <taxon>Psocodea</taxon>
        <taxon>Troctomorpha</taxon>
        <taxon>Phthiraptera</taxon>
        <taxon>Anoplura</taxon>
        <taxon>Polyplacidae</taxon>
        <taxon>Polyplax</taxon>
    </lineage>
</organism>
<comment type="caution">
    <text evidence="2">The sequence shown here is derived from an EMBL/GenBank/DDBJ whole genome shotgun (WGS) entry which is preliminary data.</text>
</comment>